<organism evidence="1 2">
    <name type="scientific">Blastococcus aggregatus</name>
    <dbReference type="NCBI Taxonomy" id="38502"/>
    <lineage>
        <taxon>Bacteria</taxon>
        <taxon>Bacillati</taxon>
        <taxon>Actinomycetota</taxon>
        <taxon>Actinomycetes</taxon>
        <taxon>Geodermatophilales</taxon>
        <taxon>Geodermatophilaceae</taxon>
        <taxon>Blastococcus</taxon>
    </lineage>
</organism>
<proteinExistence type="predicted"/>
<accession>A0A285VJ55</accession>
<reference evidence="2" key="1">
    <citation type="submission" date="2017-08" db="EMBL/GenBank/DDBJ databases">
        <authorList>
            <person name="Varghese N."/>
            <person name="Submissions S."/>
        </authorList>
    </citation>
    <scope>NUCLEOTIDE SEQUENCE [LARGE SCALE GENOMIC DNA]</scope>
    <source>
        <strain evidence="2">DSM 4725</strain>
    </source>
</reference>
<evidence type="ECO:0000313" key="2">
    <source>
        <dbReference type="Proteomes" id="UP000219435"/>
    </source>
</evidence>
<dbReference type="Proteomes" id="UP000219435">
    <property type="component" value="Unassembled WGS sequence"/>
</dbReference>
<name>A0A285VJ55_9ACTN</name>
<gene>
    <name evidence="1" type="ORF">SAMN05660748_4505</name>
</gene>
<sequence length="85" mass="9240">MSDDLFEPDTQRAISELLTLGATHGIGVTFTPDDEGWTVGYMVGHGGGNLVAGYDLGEAVRAALRPLDQLGNERERARQERSQPR</sequence>
<dbReference type="OrthoDB" id="5195660at2"/>
<dbReference type="AlphaFoldDB" id="A0A285VJ55"/>
<dbReference type="EMBL" id="OBQI01000009">
    <property type="protein sequence ID" value="SOC53588.1"/>
    <property type="molecule type" value="Genomic_DNA"/>
</dbReference>
<protein>
    <submittedName>
        <fullName evidence="1">Uncharacterized protein</fullName>
    </submittedName>
</protein>
<keyword evidence="2" id="KW-1185">Reference proteome</keyword>
<evidence type="ECO:0000313" key="1">
    <source>
        <dbReference type="EMBL" id="SOC53588.1"/>
    </source>
</evidence>
<dbReference type="RefSeq" id="WP_097197224.1">
    <property type="nucleotide sequence ID" value="NZ_OBQI01000009.1"/>
</dbReference>